<accession>A0A2T8FDR4</accession>
<proteinExistence type="predicted"/>
<protein>
    <recommendedName>
        <fullName evidence="4">Integral membrane regulator</fullName>
    </recommendedName>
</protein>
<comment type="caution">
    <text evidence="2">The sequence shown here is derived from an EMBL/GenBank/DDBJ whole genome shotgun (WGS) entry which is preliminary data.</text>
</comment>
<keyword evidence="3" id="KW-1185">Reference proteome</keyword>
<evidence type="ECO:0000313" key="2">
    <source>
        <dbReference type="EMBL" id="PVG83861.1"/>
    </source>
</evidence>
<feature type="transmembrane region" description="Helical" evidence="1">
    <location>
        <begin position="133"/>
        <end position="151"/>
    </location>
</feature>
<keyword evidence="1" id="KW-0472">Membrane</keyword>
<feature type="transmembrane region" description="Helical" evidence="1">
    <location>
        <begin position="34"/>
        <end position="60"/>
    </location>
</feature>
<evidence type="ECO:0000256" key="1">
    <source>
        <dbReference type="SAM" id="Phobius"/>
    </source>
</evidence>
<feature type="transmembrane region" description="Helical" evidence="1">
    <location>
        <begin position="163"/>
        <end position="184"/>
    </location>
</feature>
<dbReference type="Proteomes" id="UP000246018">
    <property type="component" value="Unassembled WGS sequence"/>
</dbReference>
<dbReference type="AlphaFoldDB" id="A0A2T8FDR4"/>
<keyword evidence="1" id="KW-1133">Transmembrane helix</keyword>
<name>A0A2T8FDR4_9ACTN</name>
<organism evidence="2 3">
    <name type="scientific">Nocardioides gansuensis</name>
    <dbReference type="NCBI Taxonomy" id="2138300"/>
    <lineage>
        <taxon>Bacteria</taxon>
        <taxon>Bacillati</taxon>
        <taxon>Actinomycetota</taxon>
        <taxon>Actinomycetes</taxon>
        <taxon>Propionibacteriales</taxon>
        <taxon>Nocardioidaceae</taxon>
        <taxon>Nocardioides</taxon>
    </lineage>
</organism>
<keyword evidence="1" id="KW-0812">Transmembrane</keyword>
<gene>
    <name evidence="2" type="ORF">DDE18_06060</name>
</gene>
<evidence type="ECO:0008006" key="4">
    <source>
        <dbReference type="Google" id="ProtNLM"/>
    </source>
</evidence>
<dbReference type="EMBL" id="QDGZ01000002">
    <property type="protein sequence ID" value="PVG83861.1"/>
    <property type="molecule type" value="Genomic_DNA"/>
</dbReference>
<evidence type="ECO:0000313" key="3">
    <source>
        <dbReference type="Proteomes" id="UP000246018"/>
    </source>
</evidence>
<reference evidence="2 3" key="1">
    <citation type="submission" date="2018-04" db="EMBL/GenBank/DDBJ databases">
        <title>Genome of Nocardioides gansuensis WSJ-1.</title>
        <authorList>
            <person name="Wu S."/>
            <person name="Wang G."/>
        </authorList>
    </citation>
    <scope>NUCLEOTIDE SEQUENCE [LARGE SCALE GENOMIC DNA]</scope>
    <source>
        <strain evidence="2 3">WSJ-1</strain>
    </source>
</reference>
<feature type="transmembrane region" description="Helical" evidence="1">
    <location>
        <begin position="72"/>
        <end position="92"/>
    </location>
</feature>
<dbReference type="OrthoDB" id="3261081at2"/>
<feature type="transmembrane region" description="Helical" evidence="1">
    <location>
        <begin position="7"/>
        <end position="28"/>
    </location>
</feature>
<dbReference type="RefSeq" id="WP_116571335.1">
    <property type="nucleotide sequence ID" value="NZ_QDGZ01000002.1"/>
</dbReference>
<sequence>MQGEKRSWGLVAWRLGVATSALTGVWLASRQYDVWWTALSQLASLGAGVGYLVLAAGAASGRTGPRRALASAWFRGATATTMVLVASAFLAMQHGNLLDPYSIFEHMLTPALVVTDHLLVGVDRAGARRWHPWSWLLPPAAYLAYYVVGDLRVYMDLDPSRPAAFTAHTAVLLGVLLVSAFALAPQPTEAGHSGG</sequence>